<evidence type="ECO:0000256" key="1">
    <source>
        <dbReference type="ARBA" id="ARBA00009437"/>
    </source>
</evidence>
<keyword evidence="3" id="KW-0238">DNA-binding</keyword>
<protein>
    <submittedName>
        <fullName evidence="6">LysR substrate-binding domain-containing protein</fullName>
    </submittedName>
</protein>
<dbReference type="PROSITE" id="PS50931">
    <property type="entry name" value="HTH_LYSR"/>
    <property type="match status" value="1"/>
</dbReference>
<dbReference type="Gene3D" id="1.10.10.10">
    <property type="entry name" value="Winged helix-like DNA-binding domain superfamily/Winged helix DNA-binding domain"/>
    <property type="match status" value="1"/>
</dbReference>
<dbReference type="InterPro" id="IPR000847">
    <property type="entry name" value="LysR_HTH_N"/>
</dbReference>
<dbReference type="Pfam" id="PF00126">
    <property type="entry name" value="HTH_1"/>
    <property type="match status" value="1"/>
</dbReference>
<dbReference type="SUPFAM" id="SSF53850">
    <property type="entry name" value="Periplasmic binding protein-like II"/>
    <property type="match status" value="1"/>
</dbReference>
<feature type="domain" description="HTH lysR-type" evidence="5">
    <location>
        <begin position="1"/>
        <end position="60"/>
    </location>
</feature>
<name>A0ABW1WBU0_9BACL</name>
<evidence type="ECO:0000256" key="4">
    <source>
        <dbReference type="ARBA" id="ARBA00023163"/>
    </source>
</evidence>
<dbReference type="InterPro" id="IPR036390">
    <property type="entry name" value="WH_DNA-bd_sf"/>
</dbReference>
<dbReference type="PRINTS" id="PR00039">
    <property type="entry name" value="HTHLYSR"/>
</dbReference>
<comment type="caution">
    <text evidence="6">The sequence shown here is derived from an EMBL/GenBank/DDBJ whole genome shotgun (WGS) entry which is preliminary data.</text>
</comment>
<comment type="similarity">
    <text evidence="1">Belongs to the LysR transcriptional regulatory family.</text>
</comment>
<dbReference type="InterPro" id="IPR005119">
    <property type="entry name" value="LysR_subst-bd"/>
</dbReference>
<proteinExistence type="inferred from homology"/>
<dbReference type="InterPro" id="IPR050950">
    <property type="entry name" value="HTH-type_LysR_regulators"/>
</dbReference>
<evidence type="ECO:0000259" key="5">
    <source>
        <dbReference type="PROSITE" id="PS50931"/>
    </source>
</evidence>
<evidence type="ECO:0000256" key="3">
    <source>
        <dbReference type="ARBA" id="ARBA00023125"/>
    </source>
</evidence>
<dbReference type="InterPro" id="IPR036388">
    <property type="entry name" value="WH-like_DNA-bd_sf"/>
</dbReference>
<sequence>MNIKELHYFQRLFQEISFTKTAKFFHVSQPTITAAVQRLEKELDTQLVIRDQSHKNLIFTDSGKQFEKHVEQILQEIETAKLEITAIKKEKVRLGLPPIIGSYYFPSLSSLLVKHDLLSRLETHEDGSKLLLNKLITGQLDLALLGSVQRIENEQLSGHMLSRKKFKIIVSRTHPLSQKRSVAFKDLLSEPFIQLNERFIHSIAFQQLSRQTHTKPAIIYRTNDLQIIKGMVANNVGISFLTEMAILPQDPVVALALSDDLQPEFLIQLVYRSNHLLTSVQQKIVDLMTTNDF</sequence>
<keyword evidence="4" id="KW-0804">Transcription</keyword>
<dbReference type="Gene3D" id="3.40.190.10">
    <property type="entry name" value="Periplasmic binding protein-like II"/>
    <property type="match status" value="2"/>
</dbReference>
<dbReference type="PANTHER" id="PTHR30419">
    <property type="entry name" value="HTH-TYPE TRANSCRIPTIONAL REGULATOR YBHD"/>
    <property type="match status" value="1"/>
</dbReference>
<dbReference type="PANTHER" id="PTHR30419:SF28">
    <property type="entry name" value="HTH-TYPE TRANSCRIPTIONAL REGULATOR BSDA"/>
    <property type="match status" value="1"/>
</dbReference>
<dbReference type="EMBL" id="JBHSTQ010000004">
    <property type="protein sequence ID" value="MFC6386048.1"/>
    <property type="molecule type" value="Genomic_DNA"/>
</dbReference>
<evidence type="ECO:0000256" key="2">
    <source>
        <dbReference type="ARBA" id="ARBA00023015"/>
    </source>
</evidence>
<dbReference type="Pfam" id="PF03466">
    <property type="entry name" value="LysR_substrate"/>
    <property type="match status" value="1"/>
</dbReference>
<dbReference type="Proteomes" id="UP001596267">
    <property type="component" value="Unassembled WGS sequence"/>
</dbReference>
<organism evidence="6 7">
    <name type="scientific">Sporolactobacillus kofuensis</name>
    <dbReference type="NCBI Taxonomy" id="269672"/>
    <lineage>
        <taxon>Bacteria</taxon>
        <taxon>Bacillati</taxon>
        <taxon>Bacillota</taxon>
        <taxon>Bacilli</taxon>
        <taxon>Bacillales</taxon>
        <taxon>Sporolactobacillaceae</taxon>
        <taxon>Sporolactobacillus</taxon>
    </lineage>
</organism>
<dbReference type="SUPFAM" id="SSF46785">
    <property type="entry name" value="Winged helix' DNA-binding domain"/>
    <property type="match status" value="1"/>
</dbReference>
<dbReference type="RefSeq" id="WP_253053100.1">
    <property type="nucleotide sequence ID" value="NZ_JAMXWN010000003.1"/>
</dbReference>
<keyword evidence="7" id="KW-1185">Reference proteome</keyword>
<keyword evidence="2" id="KW-0805">Transcription regulation</keyword>
<evidence type="ECO:0000313" key="6">
    <source>
        <dbReference type="EMBL" id="MFC6386048.1"/>
    </source>
</evidence>
<evidence type="ECO:0000313" key="7">
    <source>
        <dbReference type="Proteomes" id="UP001596267"/>
    </source>
</evidence>
<reference evidence="7" key="1">
    <citation type="journal article" date="2019" name="Int. J. Syst. Evol. Microbiol.">
        <title>The Global Catalogue of Microorganisms (GCM) 10K type strain sequencing project: providing services to taxonomists for standard genome sequencing and annotation.</title>
        <authorList>
            <consortium name="The Broad Institute Genomics Platform"/>
            <consortium name="The Broad Institute Genome Sequencing Center for Infectious Disease"/>
            <person name="Wu L."/>
            <person name="Ma J."/>
        </authorList>
    </citation>
    <scope>NUCLEOTIDE SEQUENCE [LARGE SCALE GENOMIC DNA]</scope>
    <source>
        <strain evidence="7">CCUG 42001</strain>
    </source>
</reference>
<accession>A0ABW1WBU0</accession>
<gene>
    <name evidence="6" type="ORF">ACFP7A_05500</name>
</gene>